<feature type="region of interest" description="Disordered" evidence="1">
    <location>
        <begin position="19"/>
        <end position="80"/>
    </location>
</feature>
<evidence type="ECO:0000256" key="1">
    <source>
        <dbReference type="SAM" id="MobiDB-lite"/>
    </source>
</evidence>
<feature type="compositionally biased region" description="Basic residues" evidence="1">
    <location>
        <begin position="57"/>
        <end position="74"/>
    </location>
</feature>
<dbReference type="Proteomes" id="UP001151760">
    <property type="component" value="Unassembled WGS sequence"/>
</dbReference>
<keyword evidence="3" id="KW-1185">Reference proteome</keyword>
<dbReference type="EMBL" id="BQNB010015783">
    <property type="protein sequence ID" value="GJT44083.1"/>
    <property type="molecule type" value="Genomic_DNA"/>
</dbReference>
<evidence type="ECO:0000313" key="2">
    <source>
        <dbReference type="EMBL" id="GJT44083.1"/>
    </source>
</evidence>
<gene>
    <name evidence="2" type="ORF">Tco_0952798</name>
</gene>
<reference evidence="2" key="2">
    <citation type="submission" date="2022-01" db="EMBL/GenBank/DDBJ databases">
        <authorList>
            <person name="Yamashiro T."/>
            <person name="Shiraishi A."/>
            <person name="Satake H."/>
            <person name="Nakayama K."/>
        </authorList>
    </citation>
    <scope>NUCLEOTIDE SEQUENCE</scope>
</reference>
<reference evidence="2" key="1">
    <citation type="journal article" date="2022" name="Int. J. Mol. Sci.">
        <title>Draft Genome of Tanacetum Coccineum: Genomic Comparison of Closely Related Tanacetum-Family Plants.</title>
        <authorList>
            <person name="Yamashiro T."/>
            <person name="Shiraishi A."/>
            <person name="Nakayama K."/>
            <person name="Satake H."/>
        </authorList>
    </citation>
    <scope>NUCLEOTIDE SEQUENCE</scope>
</reference>
<proteinExistence type="predicted"/>
<organism evidence="2 3">
    <name type="scientific">Tanacetum coccineum</name>
    <dbReference type="NCBI Taxonomy" id="301880"/>
    <lineage>
        <taxon>Eukaryota</taxon>
        <taxon>Viridiplantae</taxon>
        <taxon>Streptophyta</taxon>
        <taxon>Embryophyta</taxon>
        <taxon>Tracheophyta</taxon>
        <taxon>Spermatophyta</taxon>
        <taxon>Magnoliopsida</taxon>
        <taxon>eudicotyledons</taxon>
        <taxon>Gunneridae</taxon>
        <taxon>Pentapetalae</taxon>
        <taxon>asterids</taxon>
        <taxon>campanulids</taxon>
        <taxon>Asterales</taxon>
        <taxon>Asteraceae</taxon>
        <taxon>Asteroideae</taxon>
        <taxon>Anthemideae</taxon>
        <taxon>Anthemidinae</taxon>
        <taxon>Tanacetum</taxon>
    </lineage>
</organism>
<protein>
    <submittedName>
        <fullName evidence="2">Uncharacterized protein</fullName>
    </submittedName>
</protein>
<name>A0ABQ5E0W6_9ASTR</name>
<comment type="caution">
    <text evidence="2">The sequence shown here is derived from an EMBL/GenBank/DDBJ whole genome shotgun (WGS) entry which is preliminary data.</text>
</comment>
<accession>A0ABQ5E0W6</accession>
<sequence length="263" mass="30920">MYERQKKFDQSFVPIGSVKDEKMIGKMNKKAAGMDEEEIHKEPESTKEENKEEEGTRKRKLGTRKKIKSRKRRYRQDTSENDNDDELWLCLTIAPGEDKEVDYSILDRKYPIIECKSVCLGTKSQYDETKDIEEINLNMVVRSNGQKRFFSTLMKELSIFDREDLNAVYKLVMDRYQDEIPEGFDKVLWGDLMIMGNTLHAEVGNFHYMLVEERYPLKRKVLLQMLELKLESEKDSTMALELIRLIKNQIDESEGHDGGEKDL</sequence>
<feature type="compositionally biased region" description="Basic and acidic residues" evidence="1">
    <location>
        <begin position="38"/>
        <end position="56"/>
    </location>
</feature>
<evidence type="ECO:0000313" key="3">
    <source>
        <dbReference type="Proteomes" id="UP001151760"/>
    </source>
</evidence>